<proteinExistence type="predicted"/>
<gene>
    <name evidence="2" type="ORF">MKZ38_005236</name>
</gene>
<organism evidence="2 3">
    <name type="scientific">Zalerion maritima</name>
    <dbReference type="NCBI Taxonomy" id="339359"/>
    <lineage>
        <taxon>Eukaryota</taxon>
        <taxon>Fungi</taxon>
        <taxon>Dikarya</taxon>
        <taxon>Ascomycota</taxon>
        <taxon>Pezizomycotina</taxon>
        <taxon>Sordariomycetes</taxon>
        <taxon>Lulworthiomycetidae</taxon>
        <taxon>Lulworthiales</taxon>
        <taxon>Lulworthiaceae</taxon>
        <taxon>Zalerion</taxon>
    </lineage>
</organism>
<evidence type="ECO:0000313" key="3">
    <source>
        <dbReference type="Proteomes" id="UP001201980"/>
    </source>
</evidence>
<feature type="compositionally biased region" description="Low complexity" evidence="1">
    <location>
        <begin position="1"/>
        <end position="10"/>
    </location>
</feature>
<dbReference type="AlphaFoldDB" id="A0AAD5RKW3"/>
<accession>A0AAD5RKW3</accession>
<feature type="compositionally biased region" description="Basic residues" evidence="1">
    <location>
        <begin position="65"/>
        <end position="75"/>
    </location>
</feature>
<comment type="caution">
    <text evidence="2">The sequence shown here is derived from an EMBL/GenBank/DDBJ whole genome shotgun (WGS) entry which is preliminary data.</text>
</comment>
<evidence type="ECO:0000256" key="1">
    <source>
        <dbReference type="SAM" id="MobiDB-lite"/>
    </source>
</evidence>
<feature type="region of interest" description="Disordered" evidence="1">
    <location>
        <begin position="1"/>
        <end position="124"/>
    </location>
</feature>
<name>A0AAD5RKW3_9PEZI</name>
<evidence type="ECO:0000313" key="2">
    <source>
        <dbReference type="EMBL" id="KAJ2896790.1"/>
    </source>
</evidence>
<dbReference type="Proteomes" id="UP001201980">
    <property type="component" value="Unassembled WGS sequence"/>
</dbReference>
<reference evidence="2" key="1">
    <citation type="submission" date="2022-07" db="EMBL/GenBank/DDBJ databases">
        <title>Draft genome sequence of Zalerion maritima ATCC 34329, a (micro)plastics degrading marine fungus.</title>
        <authorList>
            <person name="Paco A."/>
            <person name="Goncalves M.F.M."/>
            <person name="Rocha-Santos T.A.P."/>
            <person name="Alves A."/>
        </authorList>
    </citation>
    <scope>NUCLEOTIDE SEQUENCE</scope>
    <source>
        <strain evidence="2">ATCC 34329</strain>
    </source>
</reference>
<sequence length="124" mass="14524">MTKYTTTTSTRRGMFGRKKKVVHQHRKPTMKDKISGALLKIKGSLTHRPGQKVRYVQPPPQPRPVKQHRRHHRRWHSQDARNRRTGQQGQQASRHLEIIRCPATQHQTSSWDERHGGGDIMVEE</sequence>
<feature type="compositionally biased region" description="Basic residues" evidence="1">
    <location>
        <begin position="14"/>
        <end position="28"/>
    </location>
</feature>
<dbReference type="EMBL" id="JAKWBI020000312">
    <property type="protein sequence ID" value="KAJ2896790.1"/>
    <property type="molecule type" value="Genomic_DNA"/>
</dbReference>
<protein>
    <submittedName>
        <fullName evidence="2">Uncharacterized protein</fullName>
    </submittedName>
</protein>
<keyword evidence="3" id="KW-1185">Reference proteome</keyword>